<dbReference type="Gene3D" id="1.10.4190.10">
    <property type="entry name" value="Urease accessory protein UreF"/>
    <property type="match status" value="1"/>
</dbReference>
<reference evidence="5" key="1">
    <citation type="submission" date="2016-10" db="EMBL/GenBank/DDBJ databases">
        <authorList>
            <person name="Varghese N."/>
            <person name="Submissions S."/>
        </authorList>
    </citation>
    <scope>NUCLEOTIDE SEQUENCE [LARGE SCALE GENOMIC DNA]</scope>
    <source>
        <strain evidence="5">LP51</strain>
    </source>
</reference>
<evidence type="ECO:0000313" key="4">
    <source>
        <dbReference type="EMBL" id="SFH31578.1"/>
    </source>
</evidence>
<dbReference type="EMBL" id="FOOT01000011">
    <property type="protein sequence ID" value="SFH31578.1"/>
    <property type="molecule type" value="Genomic_DNA"/>
</dbReference>
<sequence length="228" mass="26136">MQPLLTLLQINDSMFPIGSFTQSYGLESYVSQGIVKDTPSATVYAKNMLRHSIYYNDAAFLQMTWKLLEEKKPAREFQKLDEFITVIKGPAEIRMASKKLAIRFLKLTQTLHPVKRCTNYLKSIQEGKLHGHYAIAFAMFAHAHGITLKESLYALYYNMLNGIVTNCAKLVPISQNDAQKILFDLQPTIQQLVEEQESLDEDMVGLCCIGQDIRCMQHEKQYTRLYIS</sequence>
<dbReference type="AlphaFoldDB" id="A0A1I2Z105"/>
<dbReference type="PANTHER" id="PTHR33620:SF1">
    <property type="entry name" value="UREASE ACCESSORY PROTEIN F"/>
    <property type="match status" value="1"/>
</dbReference>
<dbReference type="Pfam" id="PF01730">
    <property type="entry name" value="UreF"/>
    <property type="match status" value="1"/>
</dbReference>
<dbReference type="InterPro" id="IPR038277">
    <property type="entry name" value="UreF_sf"/>
</dbReference>
<dbReference type="HAMAP" id="MF_01385">
    <property type="entry name" value="UreF"/>
    <property type="match status" value="1"/>
</dbReference>
<comment type="function">
    <text evidence="3">Required for maturation of urease via the functional incorporation of the urease nickel metallocenter.</text>
</comment>
<comment type="subcellular location">
    <subcellularLocation>
        <location evidence="3">Cytoplasm</location>
    </subcellularLocation>
</comment>
<dbReference type="STRING" id="1436961.SAMN05421739_11119"/>
<dbReference type="GO" id="GO:0005737">
    <property type="term" value="C:cytoplasm"/>
    <property type="evidence" value="ECO:0007669"/>
    <property type="project" value="UniProtKB-SubCell"/>
</dbReference>
<comment type="similarity">
    <text evidence="3">Belongs to the UreF family.</text>
</comment>
<evidence type="ECO:0000256" key="3">
    <source>
        <dbReference type="HAMAP-Rule" id="MF_01385"/>
    </source>
</evidence>
<dbReference type="GO" id="GO:0016151">
    <property type="term" value="F:nickel cation binding"/>
    <property type="evidence" value="ECO:0007669"/>
    <property type="project" value="UniProtKB-UniRule"/>
</dbReference>
<dbReference type="OrthoDB" id="9798772at2"/>
<keyword evidence="1 3" id="KW-0996">Nickel insertion</keyword>
<dbReference type="PANTHER" id="PTHR33620">
    <property type="entry name" value="UREASE ACCESSORY PROTEIN F"/>
    <property type="match status" value="1"/>
</dbReference>
<evidence type="ECO:0000256" key="1">
    <source>
        <dbReference type="ARBA" id="ARBA00022988"/>
    </source>
</evidence>
<dbReference type="InterPro" id="IPR002639">
    <property type="entry name" value="UreF"/>
</dbReference>
<comment type="subunit">
    <text evidence="3">UreD, UreF and UreG form a complex that acts as a GTP-hydrolysis-dependent molecular chaperone, activating the urease apoprotein by helping to assemble the nickel containing metallocenter of UreC. The UreE protein probably delivers the nickel.</text>
</comment>
<name>A0A1I2Z105_9BACT</name>
<keyword evidence="3" id="KW-0963">Cytoplasm</keyword>
<evidence type="ECO:0000313" key="5">
    <source>
        <dbReference type="Proteomes" id="UP000198724"/>
    </source>
</evidence>
<evidence type="ECO:0000256" key="2">
    <source>
        <dbReference type="ARBA" id="ARBA00023186"/>
    </source>
</evidence>
<organism evidence="4 5">
    <name type="scientific">Pontibacter chinhatensis</name>
    <dbReference type="NCBI Taxonomy" id="1436961"/>
    <lineage>
        <taxon>Bacteria</taxon>
        <taxon>Pseudomonadati</taxon>
        <taxon>Bacteroidota</taxon>
        <taxon>Cytophagia</taxon>
        <taxon>Cytophagales</taxon>
        <taxon>Hymenobacteraceae</taxon>
        <taxon>Pontibacter</taxon>
    </lineage>
</organism>
<dbReference type="PIRSF" id="PIRSF009467">
    <property type="entry name" value="Ureas_acces_UreF"/>
    <property type="match status" value="1"/>
</dbReference>
<proteinExistence type="inferred from homology"/>
<keyword evidence="2 3" id="KW-0143">Chaperone</keyword>
<accession>A0A1I2Z105</accession>
<dbReference type="RefSeq" id="WP_092105210.1">
    <property type="nucleotide sequence ID" value="NZ_FOOT01000011.1"/>
</dbReference>
<protein>
    <recommendedName>
        <fullName evidence="3">Urease accessory protein UreF</fullName>
    </recommendedName>
</protein>
<dbReference type="Proteomes" id="UP000198724">
    <property type="component" value="Unassembled WGS sequence"/>
</dbReference>
<gene>
    <name evidence="3" type="primary">ureF</name>
    <name evidence="4" type="ORF">SAMN05421739_11119</name>
</gene>
<keyword evidence="5" id="KW-1185">Reference proteome</keyword>